<evidence type="ECO:0000256" key="2">
    <source>
        <dbReference type="ARBA" id="ARBA00006730"/>
    </source>
</evidence>
<evidence type="ECO:0000256" key="5">
    <source>
        <dbReference type="ARBA" id="ARBA00023002"/>
    </source>
</evidence>
<comment type="similarity">
    <text evidence="2">Belongs to the DAMOX/DASOX family.</text>
</comment>
<dbReference type="PROSITE" id="PS00677">
    <property type="entry name" value="DAO"/>
    <property type="match status" value="1"/>
</dbReference>
<dbReference type="EMBL" id="JAGTJQ010000013">
    <property type="protein sequence ID" value="KAH7014559.1"/>
    <property type="molecule type" value="Genomic_DNA"/>
</dbReference>
<accession>A0A9P8XSE5</accession>
<dbReference type="GO" id="GO:0003884">
    <property type="term" value="F:D-amino-acid oxidase activity"/>
    <property type="evidence" value="ECO:0007669"/>
    <property type="project" value="InterPro"/>
</dbReference>
<comment type="cofactor">
    <cofactor evidence="1">
        <name>FAD</name>
        <dbReference type="ChEBI" id="CHEBI:57692"/>
    </cofactor>
</comment>
<keyword evidence="3" id="KW-0285">Flavoprotein</keyword>
<dbReference type="GO" id="GO:0005737">
    <property type="term" value="C:cytoplasm"/>
    <property type="evidence" value="ECO:0007669"/>
    <property type="project" value="TreeGrafter"/>
</dbReference>
<evidence type="ECO:0000256" key="4">
    <source>
        <dbReference type="ARBA" id="ARBA00022827"/>
    </source>
</evidence>
<evidence type="ECO:0000256" key="1">
    <source>
        <dbReference type="ARBA" id="ARBA00001974"/>
    </source>
</evidence>
<sequence length="412" mass="44494">MDRKVVVIGAGVIGLSCALSIQTRLAQQQQQQQQQGGTRYQVVIVAAEFPQAVAGAPSDSPPSVNYASMWAGAHVRPIPGDTPQLRCEAAWLKDTVRHFDQGCSGSLAHQPQAWMLGVTRCTGREFLEAPSEAYRAQTKTSFEAETGLTGYRRLSGSRRCGHDTFELPLGVGFGFEYQTYCINPPVYCASLLRKFLSEGGVALERRQLQSVDEAFDLFPGSSSSLSSQDTVDLVVNASGTGFGDPECFPTRGQTVLTSWTGNGETVTRQHRDGAWTFIIPRFLGGGTIVGGTKEVRDWRVEPATGRRDQLLASASVALGNKVVAEGLAGSRVIMDVVGRRPTREGGMRIEVEHQPMFAADTQSGKKTRPVVHAYGAGGRGFEISWGVADEVTALVMSTLNIEHGQRLGKARF</sequence>
<dbReference type="PROSITE" id="PS51257">
    <property type="entry name" value="PROKAR_LIPOPROTEIN"/>
    <property type="match status" value="1"/>
</dbReference>
<keyword evidence="4" id="KW-0274">FAD</keyword>
<dbReference type="InterPro" id="IPR006076">
    <property type="entry name" value="FAD-dep_OxRdtase"/>
</dbReference>
<dbReference type="GO" id="GO:0019478">
    <property type="term" value="P:D-amino acid catabolic process"/>
    <property type="evidence" value="ECO:0007669"/>
    <property type="project" value="TreeGrafter"/>
</dbReference>
<dbReference type="SUPFAM" id="SSF51971">
    <property type="entry name" value="Nucleotide-binding domain"/>
    <property type="match status" value="1"/>
</dbReference>
<dbReference type="Proteomes" id="UP000756346">
    <property type="component" value="Unassembled WGS sequence"/>
</dbReference>
<dbReference type="SUPFAM" id="SSF54373">
    <property type="entry name" value="FAD-linked reductases, C-terminal domain"/>
    <property type="match status" value="1"/>
</dbReference>
<dbReference type="GeneID" id="70190192"/>
<organism evidence="7 8">
    <name type="scientific">Microdochium trichocladiopsis</name>
    <dbReference type="NCBI Taxonomy" id="1682393"/>
    <lineage>
        <taxon>Eukaryota</taxon>
        <taxon>Fungi</taxon>
        <taxon>Dikarya</taxon>
        <taxon>Ascomycota</taxon>
        <taxon>Pezizomycotina</taxon>
        <taxon>Sordariomycetes</taxon>
        <taxon>Xylariomycetidae</taxon>
        <taxon>Xylariales</taxon>
        <taxon>Microdochiaceae</taxon>
        <taxon>Microdochium</taxon>
    </lineage>
</organism>
<evidence type="ECO:0000256" key="3">
    <source>
        <dbReference type="ARBA" id="ARBA00022630"/>
    </source>
</evidence>
<feature type="domain" description="FAD dependent oxidoreductase" evidence="6">
    <location>
        <begin position="4"/>
        <end position="394"/>
    </location>
</feature>
<dbReference type="InterPro" id="IPR006181">
    <property type="entry name" value="D-amino_acid_oxidase_CS"/>
</dbReference>
<dbReference type="InterPro" id="IPR023209">
    <property type="entry name" value="DAO"/>
</dbReference>
<dbReference type="RefSeq" id="XP_046005526.1">
    <property type="nucleotide sequence ID" value="XM_046160646.1"/>
</dbReference>
<keyword evidence="5" id="KW-0560">Oxidoreductase</keyword>
<dbReference type="PANTHER" id="PTHR11530">
    <property type="entry name" value="D-AMINO ACID OXIDASE"/>
    <property type="match status" value="1"/>
</dbReference>
<evidence type="ECO:0000313" key="7">
    <source>
        <dbReference type="EMBL" id="KAH7014559.1"/>
    </source>
</evidence>
<keyword evidence="8" id="KW-1185">Reference proteome</keyword>
<dbReference type="OrthoDB" id="2015447at2759"/>
<evidence type="ECO:0000259" key="6">
    <source>
        <dbReference type="Pfam" id="PF01266"/>
    </source>
</evidence>
<dbReference type="GO" id="GO:0071949">
    <property type="term" value="F:FAD binding"/>
    <property type="evidence" value="ECO:0007669"/>
    <property type="project" value="InterPro"/>
</dbReference>
<dbReference type="PANTHER" id="PTHR11530:SF26">
    <property type="entry name" value="FAD DEPENDENT OXIDOREDUCTASE SUPERFAMILY (AFU_ORTHOLOGUE AFUA_5G13940)"/>
    <property type="match status" value="1"/>
</dbReference>
<gene>
    <name evidence="7" type="ORF">B0I36DRAFT_378217</name>
</gene>
<evidence type="ECO:0000313" key="8">
    <source>
        <dbReference type="Proteomes" id="UP000756346"/>
    </source>
</evidence>
<dbReference type="Gene3D" id="3.40.50.720">
    <property type="entry name" value="NAD(P)-binding Rossmann-like Domain"/>
    <property type="match status" value="1"/>
</dbReference>
<comment type="caution">
    <text evidence="7">The sequence shown here is derived from an EMBL/GenBank/DDBJ whole genome shotgun (WGS) entry which is preliminary data.</text>
</comment>
<name>A0A9P8XSE5_9PEZI</name>
<reference evidence="7" key="1">
    <citation type="journal article" date="2021" name="Nat. Commun.">
        <title>Genetic determinants of endophytism in the Arabidopsis root mycobiome.</title>
        <authorList>
            <person name="Mesny F."/>
            <person name="Miyauchi S."/>
            <person name="Thiergart T."/>
            <person name="Pickel B."/>
            <person name="Atanasova L."/>
            <person name="Karlsson M."/>
            <person name="Huettel B."/>
            <person name="Barry K.W."/>
            <person name="Haridas S."/>
            <person name="Chen C."/>
            <person name="Bauer D."/>
            <person name="Andreopoulos W."/>
            <person name="Pangilinan J."/>
            <person name="LaButti K."/>
            <person name="Riley R."/>
            <person name="Lipzen A."/>
            <person name="Clum A."/>
            <person name="Drula E."/>
            <person name="Henrissat B."/>
            <person name="Kohler A."/>
            <person name="Grigoriev I.V."/>
            <person name="Martin F.M."/>
            <person name="Hacquard S."/>
        </authorList>
    </citation>
    <scope>NUCLEOTIDE SEQUENCE</scope>
    <source>
        <strain evidence="7">MPI-CAGE-CH-0230</strain>
    </source>
</reference>
<dbReference type="AlphaFoldDB" id="A0A9P8XSE5"/>
<proteinExistence type="inferred from homology"/>
<dbReference type="Gene3D" id="3.30.9.10">
    <property type="entry name" value="D-Amino Acid Oxidase, subunit A, domain 2"/>
    <property type="match status" value="1"/>
</dbReference>
<dbReference type="Pfam" id="PF01266">
    <property type="entry name" value="DAO"/>
    <property type="match status" value="1"/>
</dbReference>
<protein>
    <recommendedName>
        <fullName evidence="6">FAD dependent oxidoreductase domain-containing protein</fullName>
    </recommendedName>
</protein>